<accession>A0A653K5Y0</accession>
<gene>
    <name evidence="1" type="ORF">ACI8B_210150</name>
</gene>
<organism evidence="1 2">
    <name type="scientific">Acinetobacter proteolyticus</name>
    <dbReference type="NCBI Taxonomy" id="1776741"/>
    <lineage>
        <taxon>Bacteria</taxon>
        <taxon>Pseudomonadati</taxon>
        <taxon>Pseudomonadota</taxon>
        <taxon>Gammaproteobacteria</taxon>
        <taxon>Moraxellales</taxon>
        <taxon>Moraxellaceae</taxon>
        <taxon>Acinetobacter</taxon>
    </lineage>
</organism>
<reference evidence="1 2" key="1">
    <citation type="submission" date="2019-10" db="EMBL/GenBank/DDBJ databases">
        <authorList>
            <person name="Karimi E."/>
        </authorList>
    </citation>
    <scope>NUCLEOTIDE SEQUENCE [LARGE SCALE GENOMIC DNA]</scope>
    <source>
        <strain evidence="1">Acinetobacter sp. 8BE</strain>
    </source>
</reference>
<evidence type="ECO:0000313" key="1">
    <source>
        <dbReference type="EMBL" id="VXA55359.1"/>
    </source>
</evidence>
<sequence length="60" mass="7083">MNAQAYIKELSQKDFNSLEQVVEFAFQFNVISSQEYREWQETIRNVEAKKTEQLLKVLAA</sequence>
<name>A0A653K5Y0_9GAMM</name>
<evidence type="ECO:0000313" key="2">
    <source>
        <dbReference type="Proteomes" id="UP000430404"/>
    </source>
</evidence>
<dbReference type="Proteomes" id="UP000430404">
    <property type="component" value="Unassembled WGS sequence"/>
</dbReference>
<proteinExistence type="predicted"/>
<dbReference type="RefSeq" id="WP_159725051.1">
    <property type="nucleotide sequence ID" value="NZ_LR732744.1"/>
</dbReference>
<protein>
    <submittedName>
        <fullName evidence="1">Uncharacterized protein</fullName>
    </submittedName>
</protein>
<dbReference type="EMBL" id="CABWKZ010000014">
    <property type="protein sequence ID" value="VXA55359.1"/>
    <property type="molecule type" value="Genomic_DNA"/>
</dbReference>
<dbReference type="AlphaFoldDB" id="A0A653K5Y0"/>